<dbReference type="STRING" id="872970.SAMN04488134_11084"/>
<name>A0A1H8RGU7_9BACI</name>
<keyword evidence="1" id="KW-0472">Membrane</keyword>
<dbReference type="RefSeq" id="WP_091499212.1">
    <property type="nucleotide sequence ID" value="NZ_FODJ01000010.1"/>
</dbReference>
<dbReference type="Pfam" id="PF12679">
    <property type="entry name" value="ABC2_membrane_2"/>
    <property type="match status" value="1"/>
</dbReference>
<proteinExistence type="predicted"/>
<dbReference type="GO" id="GO:0140359">
    <property type="term" value="F:ABC-type transporter activity"/>
    <property type="evidence" value="ECO:0007669"/>
    <property type="project" value="InterPro"/>
</dbReference>
<feature type="transmembrane region" description="Helical" evidence="1">
    <location>
        <begin position="230"/>
        <end position="252"/>
    </location>
</feature>
<dbReference type="EMBL" id="FODJ01000010">
    <property type="protein sequence ID" value="SEO65586.1"/>
    <property type="molecule type" value="Genomic_DNA"/>
</dbReference>
<dbReference type="GO" id="GO:0005886">
    <property type="term" value="C:plasma membrane"/>
    <property type="evidence" value="ECO:0007669"/>
    <property type="project" value="UniProtKB-SubCell"/>
</dbReference>
<dbReference type="Proteomes" id="UP000199300">
    <property type="component" value="Unassembled WGS sequence"/>
</dbReference>
<dbReference type="OrthoDB" id="4187110at2"/>
<accession>A0A1H8RGU7</accession>
<gene>
    <name evidence="2" type="ORF">SAMN04488134_11084</name>
</gene>
<feature type="transmembrane region" description="Helical" evidence="1">
    <location>
        <begin position="123"/>
        <end position="145"/>
    </location>
</feature>
<evidence type="ECO:0000256" key="1">
    <source>
        <dbReference type="SAM" id="Phobius"/>
    </source>
</evidence>
<feature type="transmembrane region" description="Helical" evidence="1">
    <location>
        <begin position="183"/>
        <end position="203"/>
    </location>
</feature>
<feature type="transmembrane region" description="Helical" evidence="1">
    <location>
        <begin position="63"/>
        <end position="87"/>
    </location>
</feature>
<sequence>MKVLATVVKKELLEYLRNFSLIWVPTVFILLAIMDPLTTYYTPVILDAVGGLPEGTVFEFPEIVASEAFMMSFTQLSAFGILIVVLLTMNTIAGERKSGVSELILVKPIKVTTYITGKWLAKLILFLSSIILALLTSCYYVNILFGHISISDWAWSVLFYGTWIMFVISLTVFYNTTFKAPGAVAGSAIGTLIAMTIFNTIFAHRLPWFPNNLSSHIAQMVASGTISTDLWATAGIIVGLSGLLLIASFAAFSKKEWL</sequence>
<reference evidence="2 3" key="1">
    <citation type="submission" date="2016-10" db="EMBL/GenBank/DDBJ databases">
        <authorList>
            <person name="de Groot N.N."/>
        </authorList>
    </citation>
    <scope>NUCLEOTIDE SEQUENCE [LARGE SCALE GENOMIC DNA]</scope>
    <source>
        <strain evidence="2 3">CGMCC 1.10434</strain>
    </source>
</reference>
<feature type="transmembrane region" description="Helical" evidence="1">
    <location>
        <begin position="21"/>
        <end position="43"/>
    </location>
</feature>
<keyword evidence="1" id="KW-1133">Transmembrane helix</keyword>
<evidence type="ECO:0000313" key="2">
    <source>
        <dbReference type="EMBL" id="SEO65586.1"/>
    </source>
</evidence>
<keyword evidence="1" id="KW-0812">Transmembrane</keyword>
<organism evidence="2 3">
    <name type="scientific">Amphibacillus marinus</name>
    <dbReference type="NCBI Taxonomy" id="872970"/>
    <lineage>
        <taxon>Bacteria</taxon>
        <taxon>Bacillati</taxon>
        <taxon>Bacillota</taxon>
        <taxon>Bacilli</taxon>
        <taxon>Bacillales</taxon>
        <taxon>Bacillaceae</taxon>
        <taxon>Amphibacillus</taxon>
    </lineage>
</organism>
<dbReference type="PANTHER" id="PTHR43471">
    <property type="entry name" value="ABC TRANSPORTER PERMEASE"/>
    <property type="match status" value="1"/>
</dbReference>
<dbReference type="AlphaFoldDB" id="A0A1H8RGU7"/>
<keyword evidence="3" id="KW-1185">Reference proteome</keyword>
<evidence type="ECO:0000313" key="3">
    <source>
        <dbReference type="Proteomes" id="UP000199300"/>
    </source>
</evidence>
<protein>
    <submittedName>
        <fullName evidence="2">ABC-2 type transport system permease protein</fullName>
    </submittedName>
</protein>
<feature type="transmembrane region" description="Helical" evidence="1">
    <location>
        <begin position="157"/>
        <end position="176"/>
    </location>
</feature>